<dbReference type="OrthoDB" id="443402at2759"/>
<dbReference type="Pfam" id="PF25053">
    <property type="entry name" value="DUF7791"/>
    <property type="match status" value="1"/>
</dbReference>
<gene>
    <name evidence="4" type="ORF">DM02DRAFT_23062</name>
</gene>
<reference evidence="4 5" key="1">
    <citation type="journal article" date="2018" name="Sci. Rep.">
        <title>Comparative genomics provides insights into the lifestyle and reveals functional heterogeneity of dark septate endophytic fungi.</title>
        <authorList>
            <person name="Knapp D.G."/>
            <person name="Nemeth J.B."/>
            <person name="Barry K."/>
            <person name="Hainaut M."/>
            <person name="Henrissat B."/>
            <person name="Johnson J."/>
            <person name="Kuo A."/>
            <person name="Lim J.H.P."/>
            <person name="Lipzen A."/>
            <person name="Nolan M."/>
            <person name="Ohm R.A."/>
            <person name="Tamas L."/>
            <person name="Grigoriev I.V."/>
            <person name="Spatafora J.W."/>
            <person name="Nagy L.G."/>
            <person name="Kovacs G.M."/>
        </authorList>
    </citation>
    <scope>NUCLEOTIDE SEQUENCE [LARGE SCALE GENOMIC DNA]</scope>
    <source>
        <strain evidence="4 5">DSE2036</strain>
    </source>
</reference>
<name>A0A2V1DLB9_9PLEO</name>
<dbReference type="PANTHER" id="PTHR10039:SF5">
    <property type="entry name" value="NACHT DOMAIN-CONTAINING PROTEIN"/>
    <property type="match status" value="1"/>
</dbReference>
<dbReference type="STRING" id="97972.A0A2V1DLB9"/>
<sequence>MDPVTVVSLTANIAQFLEVAFKIVQGTYEVASSPTGLLAKHEEADLIAHSIAGLHQNIVNLSSTSTSKDSLSELDKNLLPLRRTCITVGNELLNHLKRLKVSGQRKKWKNLRTALLSLMREGKMRELESRLMNLQRQIDSVVISDIQKQQTAILNTLQSNSQHTHQNLRVSEDLLSITTSIEESLESLRSRSGISNPSQREKPLPQNQNENLYKIIPLAEKAQLLALQQTFLASLDYEMRLSRDQSIKKAHAETFQWIFRETVEGDNEKPIHLLRWLEEDNGVFWITGKPGSGKSTLMRYLWNEEQTHTALRKWAENGQSGIATACFYFWNSGTVMQRSLEGMLRSLLIQVLDQCPELAPKIFPGRWKLLQSMQAMSIKGLSGQTLSPATASWNVEELLQAFRVISAEASISSRFCFFIDGLDEYDGTDKEMVDIIASFGVSKFIKFCLSSRPHVHFNKAYGQDSLRSLSISTLTTGDIWRYVHDNLTKNQAFQDLSAEYPDRCEKLVNDIVGEANGVFLWVYLVVVRLLEGIEVNNDRMGDLEKKLQRTPKELKQLFRMIIDSVESDYHEPQAHMFRAACAATEPLNLTTYYFMDFEDEEHISKLPLEPMKDHEITDKQNAMATRISVRCKGLLEVIHSSDLRIHTFQKRKVELIHRTFRDFLVEGDMQDLMKRRSAPGFDPYRAICLGLFAEFKSCEMGMEKEVTNQQFKCLLQLVHYAGLWENEQCSSAHNILDEVLKMLLEASRQFSQVAEKLWSGFSCDDEKYWSGGYEYLLRSSQHIPFQFTQLAAFEGLVDYSKEQVAKLLSPETSLDDLLLKAMPYNVEVEHLNFPHYFLPRNWLRGRVPLIKLLLEMGANANMLWDKLVFFHHYRDVEDDHFPVDRYFSDDYWESGLIKLLLVHTQELPDEARVLFHPSWNYSASCRLKMHTEHKSPTAASDGSEWGL</sequence>
<evidence type="ECO:0000259" key="3">
    <source>
        <dbReference type="Pfam" id="PF25053"/>
    </source>
</evidence>
<dbReference type="SUPFAM" id="SSF52540">
    <property type="entry name" value="P-loop containing nucleoside triphosphate hydrolases"/>
    <property type="match status" value="1"/>
</dbReference>
<evidence type="ECO:0000313" key="4">
    <source>
        <dbReference type="EMBL" id="PVH99007.1"/>
    </source>
</evidence>
<evidence type="ECO:0000256" key="1">
    <source>
        <dbReference type="ARBA" id="ARBA00022737"/>
    </source>
</evidence>
<dbReference type="AlphaFoldDB" id="A0A2V1DLB9"/>
<protein>
    <recommendedName>
        <fullName evidence="6">NACHT domain-containing protein</fullName>
    </recommendedName>
</protein>
<evidence type="ECO:0000259" key="2">
    <source>
        <dbReference type="Pfam" id="PF24883"/>
    </source>
</evidence>
<dbReference type="InterPro" id="IPR056884">
    <property type="entry name" value="NPHP3-like_N"/>
</dbReference>
<dbReference type="Pfam" id="PF24883">
    <property type="entry name" value="NPHP3_N"/>
    <property type="match status" value="1"/>
</dbReference>
<dbReference type="InterPro" id="IPR056693">
    <property type="entry name" value="DUF7791"/>
</dbReference>
<feature type="domain" description="Nephrocystin 3-like N-terminal" evidence="2">
    <location>
        <begin position="274"/>
        <end position="452"/>
    </location>
</feature>
<feature type="domain" description="DUF7791" evidence="3">
    <location>
        <begin position="571"/>
        <end position="699"/>
    </location>
</feature>
<proteinExistence type="predicted"/>
<keyword evidence="5" id="KW-1185">Reference proteome</keyword>
<dbReference type="Proteomes" id="UP000244855">
    <property type="component" value="Unassembled WGS sequence"/>
</dbReference>
<dbReference type="PANTHER" id="PTHR10039">
    <property type="entry name" value="AMELOGENIN"/>
    <property type="match status" value="1"/>
</dbReference>
<dbReference type="Gene3D" id="3.40.50.300">
    <property type="entry name" value="P-loop containing nucleotide triphosphate hydrolases"/>
    <property type="match status" value="1"/>
</dbReference>
<evidence type="ECO:0000313" key="5">
    <source>
        <dbReference type="Proteomes" id="UP000244855"/>
    </source>
</evidence>
<keyword evidence="1" id="KW-0677">Repeat</keyword>
<dbReference type="EMBL" id="KZ805401">
    <property type="protein sequence ID" value="PVH99007.1"/>
    <property type="molecule type" value="Genomic_DNA"/>
</dbReference>
<evidence type="ECO:0008006" key="6">
    <source>
        <dbReference type="Google" id="ProtNLM"/>
    </source>
</evidence>
<accession>A0A2V1DLB9</accession>
<organism evidence="4 5">
    <name type="scientific">Periconia macrospinosa</name>
    <dbReference type="NCBI Taxonomy" id="97972"/>
    <lineage>
        <taxon>Eukaryota</taxon>
        <taxon>Fungi</taxon>
        <taxon>Dikarya</taxon>
        <taxon>Ascomycota</taxon>
        <taxon>Pezizomycotina</taxon>
        <taxon>Dothideomycetes</taxon>
        <taxon>Pleosporomycetidae</taxon>
        <taxon>Pleosporales</taxon>
        <taxon>Massarineae</taxon>
        <taxon>Periconiaceae</taxon>
        <taxon>Periconia</taxon>
    </lineage>
</organism>
<dbReference type="InterPro" id="IPR027417">
    <property type="entry name" value="P-loop_NTPase"/>
</dbReference>